<dbReference type="Gene3D" id="1.10.10.10">
    <property type="entry name" value="Winged helix-like DNA-binding domain superfamily/Winged helix DNA-binding domain"/>
    <property type="match status" value="1"/>
</dbReference>
<dbReference type="GO" id="GO:0003677">
    <property type="term" value="F:DNA binding"/>
    <property type="evidence" value="ECO:0007669"/>
    <property type="project" value="UniProtKB-KW"/>
</dbReference>
<dbReference type="Pfam" id="PF00126">
    <property type="entry name" value="HTH_1"/>
    <property type="match status" value="1"/>
</dbReference>
<comment type="similarity">
    <text evidence="1">Belongs to the LysR transcriptional regulatory family.</text>
</comment>
<dbReference type="CDD" id="cd05466">
    <property type="entry name" value="PBP2_LTTR_substrate"/>
    <property type="match status" value="1"/>
</dbReference>
<dbReference type="Pfam" id="PF03466">
    <property type="entry name" value="LysR_substrate"/>
    <property type="match status" value="1"/>
</dbReference>
<dbReference type="PRINTS" id="PR00039">
    <property type="entry name" value="HTHLYSR"/>
</dbReference>
<dbReference type="PANTHER" id="PTHR30346">
    <property type="entry name" value="TRANSCRIPTIONAL DUAL REGULATOR HCAR-RELATED"/>
    <property type="match status" value="1"/>
</dbReference>
<dbReference type="GO" id="GO:0003700">
    <property type="term" value="F:DNA-binding transcription factor activity"/>
    <property type="evidence" value="ECO:0007669"/>
    <property type="project" value="InterPro"/>
</dbReference>
<dbReference type="InterPro" id="IPR036388">
    <property type="entry name" value="WH-like_DNA-bd_sf"/>
</dbReference>
<evidence type="ECO:0000259" key="5">
    <source>
        <dbReference type="PROSITE" id="PS50931"/>
    </source>
</evidence>
<evidence type="ECO:0000313" key="6">
    <source>
        <dbReference type="EMBL" id="EES52472.1"/>
    </source>
</evidence>
<sequence>MIGSTLNLDYLETFRAVALHGSMHRAAEERHMTQPAVTRQMTMLSREVGAPLFSRFGRGVRLTKAGEVLLRESEEIVRQVGEALRRVREADGLARDRLVLGCSHYVASNGLAAPLREFGRRAPGVGITLVLGSSEAIAGKVRQGEVDMAVATLPVRGEGLRSERLWRDTFAGATPAEPEEVRKNTGRPLPALSLERLAGSPLILPPAGSATRELIDRAFRKKKLRPSQVTELETLESIAAAVEMGLGLSILPERLLSSVPGRYPAIAVRPVEGFGEFREIGILLRKGRDLRPQEELLREILGARLGERS</sequence>
<proteinExistence type="inferred from homology"/>
<evidence type="ECO:0000256" key="3">
    <source>
        <dbReference type="ARBA" id="ARBA00023125"/>
    </source>
</evidence>
<evidence type="ECO:0000313" key="7">
    <source>
        <dbReference type="Proteomes" id="UP000009374"/>
    </source>
</evidence>
<dbReference type="SUPFAM" id="SSF53850">
    <property type="entry name" value="Periplasmic binding protein-like II"/>
    <property type="match status" value="1"/>
</dbReference>
<dbReference type="SUPFAM" id="SSF46785">
    <property type="entry name" value="Winged helix' DNA-binding domain"/>
    <property type="match status" value="1"/>
</dbReference>
<dbReference type="PANTHER" id="PTHR30346:SF28">
    <property type="entry name" value="HTH-TYPE TRANSCRIPTIONAL REGULATOR CYNR"/>
    <property type="match status" value="1"/>
</dbReference>
<dbReference type="InterPro" id="IPR000847">
    <property type="entry name" value="LysR_HTH_N"/>
</dbReference>
<evidence type="ECO:0000256" key="2">
    <source>
        <dbReference type="ARBA" id="ARBA00023015"/>
    </source>
</evidence>
<dbReference type="InterPro" id="IPR005119">
    <property type="entry name" value="LysR_subst-bd"/>
</dbReference>
<evidence type="ECO:0000256" key="4">
    <source>
        <dbReference type="ARBA" id="ARBA00023163"/>
    </source>
</evidence>
<keyword evidence="7" id="KW-1185">Reference proteome</keyword>
<keyword evidence="2" id="KW-0805">Transcription regulation</keyword>
<gene>
    <name evidence="6" type="ORF">UBAL3_94170078</name>
</gene>
<dbReference type="Proteomes" id="UP000009374">
    <property type="component" value="Unassembled WGS sequence"/>
</dbReference>
<dbReference type="AlphaFoldDB" id="C6HYC1"/>
<organism evidence="6 7">
    <name type="scientific">Leptospirillum ferrodiazotrophum</name>
    <dbReference type="NCBI Taxonomy" id="412449"/>
    <lineage>
        <taxon>Bacteria</taxon>
        <taxon>Pseudomonadati</taxon>
        <taxon>Nitrospirota</taxon>
        <taxon>Nitrospiria</taxon>
        <taxon>Nitrospirales</taxon>
        <taxon>Nitrospiraceae</taxon>
        <taxon>Leptospirillum</taxon>
    </lineage>
</organism>
<protein>
    <submittedName>
        <fullName evidence="6">Transcriptional regulator, LysR family</fullName>
    </submittedName>
</protein>
<dbReference type="EMBL" id="GG693877">
    <property type="protein sequence ID" value="EES52472.1"/>
    <property type="molecule type" value="Genomic_DNA"/>
</dbReference>
<dbReference type="Gene3D" id="3.40.190.290">
    <property type="match status" value="1"/>
</dbReference>
<keyword evidence="3" id="KW-0238">DNA-binding</keyword>
<name>C6HYC1_9BACT</name>
<feature type="domain" description="HTH lysR-type" evidence="5">
    <location>
        <begin position="6"/>
        <end position="63"/>
    </location>
</feature>
<evidence type="ECO:0000256" key="1">
    <source>
        <dbReference type="ARBA" id="ARBA00009437"/>
    </source>
</evidence>
<keyword evidence="4" id="KW-0804">Transcription</keyword>
<dbReference type="InterPro" id="IPR036390">
    <property type="entry name" value="WH_DNA-bd_sf"/>
</dbReference>
<dbReference type="PROSITE" id="PS50931">
    <property type="entry name" value="HTH_LYSR"/>
    <property type="match status" value="1"/>
</dbReference>
<reference evidence="6 7" key="1">
    <citation type="journal article" date="2009" name="Appl. Environ. Microbiol.">
        <title>Community genomic and proteomic analyses of chemoautotrophic iron-oxidizing "Leptospirillum rubarum" (Group II) and "Leptospirillum ferrodiazotrophum" (Group III) bacteria in acid mine drainage biofilms.</title>
        <authorList>
            <person name="Goltsman D.S."/>
            <person name="Denef V.J."/>
            <person name="Singer S.W."/>
            <person name="VerBerkmoes N.C."/>
            <person name="Lefsrud M."/>
            <person name="Mueller R.S."/>
            <person name="Dick G.J."/>
            <person name="Sun C.L."/>
            <person name="Wheeler K.E."/>
            <person name="Zemla A."/>
            <person name="Baker B.J."/>
            <person name="Hauser L."/>
            <person name="Land M."/>
            <person name="Shah M.B."/>
            <person name="Thelen M.P."/>
            <person name="Hettich R.L."/>
            <person name="Banfield J.F."/>
        </authorList>
    </citation>
    <scope>NUCLEOTIDE SEQUENCE [LARGE SCALE GENOMIC DNA]</scope>
</reference>
<accession>C6HYC1</accession>
<dbReference type="GO" id="GO:0032993">
    <property type="term" value="C:protein-DNA complex"/>
    <property type="evidence" value="ECO:0007669"/>
    <property type="project" value="TreeGrafter"/>
</dbReference>